<accession>A0ABU9L2C7</accession>
<dbReference type="Pfam" id="PF00005">
    <property type="entry name" value="ABC_tran"/>
    <property type="match status" value="1"/>
</dbReference>
<dbReference type="SUPFAM" id="SSF90123">
    <property type="entry name" value="ABC transporter transmembrane region"/>
    <property type="match status" value="1"/>
</dbReference>
<comment type="subcellular location">
    <subcellularLocation>
        <location evidence="1">Cell membrane</location>
        <topology evidence="1">Multi-pass membrane protein</topology>
    </subcellularLocation>
</comment>
<evidence type="ECO:0000256" key="6">
    <source>
        <dbReference type="ARBA" id="ARBA00023136"/>
    </source>
</evidence>
<feature type="transmembrane region" description="Helical" evidence="7">
    <location>
        <begin position="142"/>
        <end position="161"/>
    </location>
</feature>
<dbReference type="SMART" id="SM00382">
    <property type="entry name" value="AAA"/>
    <property type="match status" value="1"/>
</dbReference>
<comment type="caution">
    <text evidence="10">The sequence shown here is derived from an EMBL/GenBank/DDBJ whole genome shotgun (WGS) entry which is preliminary data.</text>
</comment>
<dbReference type="PROSITE" id="PS50929">
    <property type="entry name" value="ABC_TM1F"/>
    <property type="match status" value="1"/>
</dbReference>
<dbReference type="PROSITE" id="PS50893">
    <property type="entry name" value="ABC_TRANSPORTER_2"/>
    <property type="match status" value="1"/>
</dbReference>
<keyword evidence="2 7" id="KW-0812">Transmembrane</keyword>
<dbReference type="EMBL" id="JBCDNA010000001">
    <property type="protein sequence ID" value="MEL4455170.1"/>
    <property type="molecule type" value="Genomic_DNA"/>
</dbReference>
<evidence type="ECO:0000256" key="3">
    <source>
        <dbReference type="ARBA" id="ARBA00022741"/>
    </source>
</evidence>
<dbReference type="PROSITE" id="PS00211">
    <property type="entry name" value="ABC_TRANSPORTER_1"/>
    <property type="match status" value="1"/>
</dbReference>
<feature type="domain" description="ABC transmembrane type-1" evidence="9">
    <location>
        <begin position="19"/>
        <end position="311"/>
    </location>
</feature>
<gene>
    <name evidence="10" type="ORF">AABB81_04635</name>
</gene>
<dbReference type="InterPro" id="IPR036640">
    <property type="entry name" value="ABC1_TM_sf"/>
</dbReference>
<dbReference type="Pfam" id="PF00664">
    <property type="entry name" value="ABC_membrane"/>
    <property type="match status" value="1"/>
</dbReference>
<evidence type="ECO:0000256" key="4">
    <source>
        <dbReference type="ARBA" id="ARBA00022840"/>
    </source>
</evidence>
<feature type="transmembrane region" description="Helical" evidence="7">
    <location>
        <begin position="282"/>
        <end position="309"/>
    </location>
</feature>
<dbReference type="InterPro" id="IPR003593">
    <property type="entry name" value="AAA+_ATPase"/>
</dbReference>
<sequence length="587" mass="66637">MKALKYLNKFFYKYRSRLILGIFITVIAKVFALQIPQLIKESLNIVEDYKYDRITDLEIVKSQLIVNIFYIIGAALLSGFFTFMMRQTLIVMSRLIEFDLKNEIFQQYEHLSLNFYKRNRTGDLMNRISEDVGKVRMYFGPAIMYTMNMLVLFIIAITKMWNIDTKLTLYTLLPLPVLSLSIYLLSRVINKRSNIVQQYLSKLTTYVQETFSGINVVKAYSIESFTSKSFEELANTNKDKNISLFKAQALFFPLMLLLIGISNILVIYIGGMQYINGEIANIGIIAEFIIYVNMLTWPVAVVGWVTSIVQQAEVSQRRINQFLMEKPNIINHETAKSQILGDIEFKNVSFTYEDTGITALKNVSFKIKQGETLAILGRTGSGKSTIAALIARLYDVSSGIIFIDNKPIKEVNLDSLRESIGFVPQDAFLFSDTIKDNIKIGNELASDEQIEQAAKSAYIHHNIEGFNQKFETLVGERGVTLSGGQKQRISIARALISNPEILIFDDCLSAVDTETEEIILQNLNEATKGKTTIIISHRASSVKNADHIIILEDGEIIEAGTHDELVEKTGYYQDIYNQQLEEKLTNS</sequence>
<feature type="transmembrane region" description="Helical" evidence="7">
    <location>
        <begin position="167"/>
        <end position="185"/>
    </location>
</feature>
<dbReference type="InterPro" id="IPR017871">
    <property type="entry name" value="ABC_transporter-like_CS"/>
</dbReference>
<keyword evidence="4 10" id="KW-0067">ATP-binding</keyword>
<name>A0ABU9L2C7_9FLAO</name>
<evidence type="ECO:0000259" key="9">
    <source>
        <dbReference type="PROSITE" id="PS50929"/>
    </source>
</evidence>
<feature type="transmembrane region" description="Helical" evidence="7">
    <location>
        <begin position="64"/>
        <end position="85"/>
    </location>
</feature>
<keyword evidence="3" id="KW-0547">Nucleotide-binding</keyword>
<proteinExistence type="predicted"/>
<dbReference type="InterPro" id="IPR003439">
    <property type="entry name" value="ABC_transporter-like_ATP-bd"/>
</dbReference>
<evidence type="ECO:0000256" key="2">
    <source>
        <dbReference type="ARBA" id="ARBA00022692"/>
    </source>
</evidence>
<feature type="domain" description="ABC transporter" evidence="8">
    <location>
        <begin position="343"/>
        <end position="578"/>
    </location>
</feature>
<evidence type="ECO:0000259" key="8">
    <source>
        <dbReference type="PROSITE" id="PS50893"/>
    </source>
</evidence>
<evidence type="ECO:0000256" key="7">
    <source>
        <dbReference type="SAM" id="Phobius"/>
    </source>
</evidence>
<dbReference type="InterPro" id="IPR039421">
    <property type="entry name" value="Type_1_exporter"/>
</dbReference>
<dbReference type="InterPro" id="IPR027417">
    <property type="entry name" value="P-loop_NTPase"/>
</dbReference>
<dbReference type="Proteomes" id="UP001474120">
    <property type="component" value="Unassembled WGS sequence"/>
</dbReference>
<keyword evidence="6 7" id="KW-0472">Membrane</keyword>
<dbReference type="Gene3D" id="1.20.1560.10">
    <property type="entry name" value="ABC transporter type 1, transmembrane domain"/>
    <property type="match status" value="1"/>
</dbReference>
<keyword evidence="11" id="KW-1185">Reference proteome</keyword>
<dbReference type="CDD" id="cd18541">
    <property type="entry name" value="ABC_6TM_TmrB_like"/>
    <property type="match status" value="1"/>
</dbReference>
<keyword evidence="5 7" id="KW-1133">Transmembrane helix</keyword>
<evidence type="ECO:0000256" key="5">
    <source>
        <dbReference type="ARBA" id="ARBA00022989"/>
    </source>
</evidence>
<evidence type="ECO:0000313" key="11">
    <source>
        <dbReference type="Proteomes" id="UP001474120"/>
    </source>
</evidence>
<dbReference type="RefSeq" id="WP_342158954.1">
    <property type="nucleotide sequence ID" value="NZ_JBCDNA010000001.1"/>
</dbReference>
<feature type="transmembrane region" description="Helical" evidence="7">
    <location>
        <begin position="250"/>
        <end position="270"/>
    </location>
</feature>
<evidence type="ECO:0000313" key="10">
    <source>
        <dbReference type="EMBL" id="MEL4455170.1"/>
    </source>
</evidence>
<evidence type="ECO:0000256" key="1">
    <source>
        <dbReference type="ARBA" id="ARBA00004651"/>
    </source>
</evidence>
<reference evidence="10 11" key="1">
    <citation type="submission" date="2024-04" db="EMBL/GenBank/DDBJ databases">
        <title>whole genome sequencing of Lutimonas vermicola strain IMCC1616.</title>
        <authorList>
            <person name="Bae S.S."/>
        </authorList>
    </citation>
    <scope>NUCLEOTIDE SEQUENCE [LARGE SCALE GENOMIC DNA]</scope>
    <source>
        <strain evidence="10 11">IMCC1616</strain>
    </source>
</reference>
<dbReference type="PANTHER" id="PTHR43394:SF1">
    <property type="entry name" value="ATP-BINDING CASSETTE SUB-FAMILY B MEMBER 10, MITOCHONDRIAL"/>
    <property type="match status" value="1"/>
</dbReference>
<dbReference type="GO" id="GO:0005524">
    <property type="term" value="F:ATP binding"/>
    <property type="evidence" value="ECO:0007669"/>
    <property type="project" value="UniProtKB-KW"/>
</dbReference>
<dbReference type="InterPro" id="IPR011527">
    <property type="entry name" value="ABC1_TM_dom"/>
</dbReference>
<dbReference type="PANTHER" id="PTHR43394">
    <property type="entry name" value="ATP-DEPENDENT PERMEASE MDL1, MITOCHONDRIAL"/>
    <property type="match status" value="1"/>
</dbReference>
<protein>
    <submittedName>
        <fullName evidence="10">ABC transporter ATP-binding protein</fullName>
    </submittedName>
</protein>
<dbReference type="SUPFAM" id="SSF52540">
    <property type="entry name" value="P-loop containing nucleoside triphosphate hydrolases"/>
    <property type="match status" value="1"/>
</dbReference>
<dbReference type="Gene3D" id="3.40.50.300">
    <property type="entry name" value="P-loop containing nucleotide triphosphate hydrolases"/>
    <property type="match status" value="1"/>
</dbReference>
<organism evidence="10 11">
    <name type="scientific">Lutimonas vermicola</name>
    <dbReference type="NCBI Taxonomy" id="414288"/>
    <lineage>
        <taxon>Bacteria</taxon>
        <taxon>Pseudomonadati</taxon>
        <taxon>Bacteroidota</taxon>
        <taxon>Flavobacteriia</taxon>
        <taxon>Flavobacteriales</taxon>
        <taxon>Flavobacteriaceae</taxon>
        <taxon>Lutimonas</taxon>
    </lineage>
</organism>